<evidence type="ECO:0000256" key="1">
    <source>
        <dbReference type="ARBA" id="ARBA00023002"/>
    </source>
</evidence>
<evidence type="ECO:0000313" key="3">
    <source>
        <dbReference type="EMBL" id="KKP04760.1"/>
    </source>
</evidence>
<dbReference type="InterPro" id="IPR051267">
    <property type="entry name" value="STEAP_metalloreductase"/>
</dbReference>
<dbReference type="SUPFAM" id="SSF51735">
    <property type="entry name" value="NAD(P)-binding Rossmann-fold domains"/>
    <property type="match status" value="1"/>
</dbReference>
<comment type="caution">
    <text evidence="3">The sequence shown here is derived from an EMBL/GenBank/DDBJ whole genome shotgun (WGS) entry which is preliminary data.</text>
</comment>
<dbReference type="EMBL" id="JOKZ01000067">
    <property type="protein sequence ID" value="KKP04760.1"/>
    <property type="molecule type" value="Genomic_DNA"/>
</dbReference>
<dbReference type="Gene3D" id="3.40.50.720">
    <property type="entry name" value="NAD(P)-binding Rossmann-like Domain"/>
    <property type="match status" value="1"/>
</dbReference>
<dbReference type="Proteomes" id="UP000034112">
    <property type="component" value="Unassembled WGS sequence"/>
</dbReference>
<dbReference type="Pfam" id="PF03807">
    <property type="entry name" value="F420_oxidored"/>
    <property type="match status" value="1"/>
</dbReference>
<keyword evidence="1" id="KW-0560">Oxidoreductase</keyword>
<name>A0A0F9XK04_TRIHA</name>
<organism evidence="3 4">
    <name type="scientific">Trichoderma harzianum</name>
    <name type="common">Hypocrea lixii</name>
    <dbReference type="NCBI Taxonomy" id="5544"/>
    <lineage>
        <taxon>Eukaryota</taxon>
        <taxon>Fungi</taxon>
        <taxon>Dikarya</taxon>
        <taxon>Ascomycota</taxon>
        <taxon>Pezizomycotina</taxon>
        <taxon>Sordariomycetes</taxon>
        <taxon>Hypocreomycetidae</taxon>
        <taxon>Hypocreales</taxon>
        <taxon>Hypocreaceae</taxon>
        <taxon>Trichoderma</taxon>
    </lineage>
</organism>
<dbReference type="InterPro" id="IPR036291">
    <property type="entry name" value="NAD(P)-bd_dom_sf"/>
</dbReference>
<accession>A0A0F9XK04</accession>
<proteinExistence type="predicted"/>
<evidence type="ECO:0000313" key="4">
    <source>
        <dbReference type="Proteomes" id="UP000034112"/>
    </source>
</evidence>
<dbReference type="PANTHER" id="PTHR14239">
    <property type="entry name" value="DUDULIN-RELATED"/>
    <property type="match status" value="1"/>
</dbReference>
<sequence length="233" mass="25653">MKIGIVNAGNIGRNLATSWIRHGHDIMLGKDTSPEKLRTRIQELGSSKGLAETELAKLKYGSLVEAANFGDVVVFSVYFPRLGHVLQELQEAGVTLSGKIIIDTMNPLNVDGNFNHYHDIEYMQRTSTAEEVQKAFPEAIVFKAFNTFGATLLDASKWTLGRVPPVLFIGGNPDSTNTARKLIEDAGFRPRFAGHNLRDAGLLERLGILSHRLSENEFDGDSNIAFDILQSKA</sequence>
<reference evidence="4" key="1">
    <citation type="journal article" date="2015" name="Genome Announc.">
        <title>Draft whole-genome sequence of the biocontrol agent Trichoderma harzianum T6776.</title>
        <authorList>
            <person name="Baroncelli R."/>
            <person name="Piaggeschi G."/>
            <person name="Fiorini L."/>
            <person name="Bertolini E."/>
            <person name="Zapparata A."/>
            <person name="Pe M.E."/>
            <person name="Sarrocco S."/>
            <person name="Vannacci G."/>
        </authorList>
    </citation>
    <scope>NUCLEOTIDE SEQUENCE [LARGE SCALE GENOMIC DNA]</scope>
    <source>
        <strain evidence="4">T6776</strain>
    </source>
</reference>
<dbReference type="PANTHER" id="PTHR14239:SF10">
    <property type="entry name" value="REDUCTASE"/>
    <property type="match status" value="1"/>
</dbReference>
<dbReference type="InterPro" id="IPR028939">
    <property type="entry name" value="P5C_Rdtase_cat_N"/>
</dbReference>
<dbReference type="GO" id="GO:0016491">
    <property type="term" value="F:oxidoreductase activity"/>
    <property type="evidence" value="ECO:0007669"/>
    <property type="project" value="UniProtKB-KW"/>
</dbReference>
<protein>
    <recommendedName>
        <fullName evidence="2">Pyrroline-5-carboxylate reductase catalytic N-terminal domain-containing protein</fullName>
    </recommendedName>
</protein>
<evidence type="ECO:0000259" key="2">
    <source>
        <dbReference type="Pfam" id="PF03807"/>
    </source>
</evidence>
<gene>
    <name evidence="3" type="ORF">THAR02_03097</name>
</gene>
<dbReference type="OMA" id="FAWIRLG"/>
<dbReference type="AlphaFoldDB" id="A0A0F9XK04"/>
<feature type="domain" description="Pyrroline-5-carboxylate reductase catalytic N-terminal" evidence="2">
    <location>
        <begin position="2"/>
        <end position="107"/>
    </location>
</feature>
<dbReference type="OrthoDB" id="550646at2759"/>